<dbReference type="GO" id="GO:0006168">
    <property type="term" value="P:adenine salvage"/>
    <property type="evidence" value="ECO:0007669"/>
    <property type="project" value="InterPro"/>
</dbReference>
<dbReference type="EC" id="2.4.2.7" evidence="7 12"/>
<evidence type="ECO:0000313" key="15">
    <source>
        <dbReference type="Proteomes" id="UP000294192"/>
    </source>
</evidence>
<dbReference type="Gene3D" id="3.40.50.2020">
    <property type="match status" value="1"/>
</dbReference>
<evidence type="ECO:0000256" key="9">
    <source>
        <dbReference type="ARBA" id="ARBA00022676"/>
    </source>
</evidence>
<dbReference type="GO" id="GO:0002055">
    <property type="term" value="F:adenine binding"/>
    <property type="evidence" value="ECO:0007669"/>
    <property type="project" value="TreeGrafter"/>
</dbReference>
<evidence type="ECO:0000259" key="13">
    <source>
        <dbReference type="Pfam" id="PF00156"/>
    </source>
</evidence>
<evidence type="ECO:0000256" key="5">
    <source>
        <dbReference type="ARBA" id="ARBA00008391"/>
    </source>
</evidence>
<dbReference type="UniPathway" id="UPA00588">
    <property type="reaction ID" value="UER00646"/>
</dbReference>
<dbReference type="Pfam" id="PF00156">
    <property type="entry name" value="Pribosyltran"/>
    <property type="match status" value="1"/>
</dbReference>
<dbReference type="Proteomes" id="UP000294192">
    <property type="component" value="Unassembled WGS sequence"/>
</dbReference>
<organism evidence="14 15">
    <name type="scientific">Mycoplasma marinum</name>
    <dbReference type="NCBI Taxonomy" id="1937190"/>
    <lineage>
        <taxon>Bacteria</taxon>
        <taxon>Bacillati</taxon>
        <taxon>Mycoplasmatota</taxon>
        <taxon>Mollicutes</taxon>
        <taxon>Mycoplasmataceae</taxon>
        <taxon>Mycoplasma</taxon>
    </lineage>
</organism>
<gene>
    <name evidence="12" type="primary">apt</name>
    <name evidence="14" type="ORF">C4B24_00525</name>
</gene>
<proteinExistence type="inferred from homology"/>
<accession>A0A4R0XQK1</accession>
<dbReference type="PANTHER" id="PTHR32315">
    <property type="entry name" value="ADENINE PHOSPHORIBOSYLTRANSFERASE"/>
    <property type="match status" value="1"/>
</dbReference>
<dbReference type="InterPro" id="IPR029057">
    <property type="entry name" value="PRTase-like"/>
</dbReference>
<keyword evidence="15" id="KW-1185">Reference proteome</keyword>
<dbReference type="GO" id="GO:0044209">
    <property type="term" value="P:AMP salvage"/>
    <property type="evidence" value="ECO:0007669"/>
    <property type="project" value="UniProtKB-UniRule"/>
</dbReference>
<keyword evidence="11 12" id="KW-0660">Purine salvage</keyword>
<feature type="domain" description="Phosphoribosyltransferase" evidence="13">
    <location>
        <begin position="25"/>
        <end position="147"/>
    </location>
</feature>
<dbReference type="NCBIfam" id="TIGR01090">
    <property type="entry name" value="apt"/>
    <property type="match status" value="1"/>
</dbReference>
<dbReference type="CDD" id="cd06223">
    <property type="entry name" value="PRTases_typeI"/>
    <property type="match status" value="1"/>
</dbReference>
<evidence type="ECO:0000256" key="11">
    <source>
        <dbReference type="ARBA" id="ARBA00022726"/>
    </source>
</evidence>
<dbReference type="SUPFAM" id="SSF53271">
    <property type="entry name" value="PRTase-like"/>
    <property type="match status" value="1"/>
</dbReference>
<dbReference type="OrthoDB" id="9803963at2"/>
<evidence type="ECO:0000256" key="3">
    <source>
        <dbReference type="ARBA" id="ARBA00004496"/>
    </source>
</evidence>
<evidence type="ECO:0000256" key="7">
    <source>
        <dbReference type="ARBA" id="ARBA00011893"/>
    </source>
</evidence>
<evidence type="ECO:0000256" key="12">
    <source>
        <dbReference type="HAMAP-Rule" id="MF_00004"/>
    </source>
</evidence>
<dbReference type="NCBIfam" id="NF002634">
    <property type="entry name" value="PRK02304.1-3"/>
    <property type="match status" value="1"/>
</dbReference>
<dbReference type="HAMAP" id="MF_00004">
    <property type="entry name" value="Aden_phosphoribosyltr"/>
    <property type="match status" value="1"/>
</dbReference>
<dbReference type="PANTHER" id="PTHR32315:SF3">
    <property type="entry name" value="ADENINE PHOSPHORIBOSYLTRANSFERASE"/>
    <property type="match status" value="1"/>
</dbReference>
<keyword evidence="10 12" id="KW-0808">Transferase</keyword>
<comment type="caution">
    <text evidence="14">The sequence shown here is derived from an EMBL/GenBank/DDBJ whole genome shotgun (WGS) entry which is preliminary data.</text>
</comment>
<dbReference type="InterPro" id="IPR000836">
    <property type="entry name" value="PRTase_dom"/>
</dbReference>
<comment type="catalytic activity">
    <reaction evidence="1 12">
        <text>AMP + diphosphate = 5-phospho-alpha-D-ribose 1-diphosphate + adenine</text>
        <dbReference type="Rhea" id="RHEA:16609"/>
        <dbReference type="ChEBI" id="CHEBI:16708"/>
        <dbReference type="ChEBI" id="CHEBI:33019"/>
        <dbReference type="ChEBI" id="CHEBI:58017"/>
        <dbReference type="ChEBI" id="CHEBI:456215"/>
        <dbReference type="EC" id="2.4.2.7"/>
    </reaction>
</comment>
<dbReference type="FunFam" id="3.40.50.2020:FF:000004">
    <property type="entry name" value="Adenine phosphoribosyltransferase"/>
    <property type="match status" value="1"/>
</dbReference>
<dbReference type="InterPro" id="IPR050054">
    <property type="entry name" value="UPRTase/APRTase"/>
</dbReference>
<sequence>MELKKYIREISDFPKKGIGFKDISTLLANGEVFHEVIDKMAKACKEADVIVGADARGFLFGAPVAALLKKPFVMVRKPGKLPYDVIKREYSLEYGTNELQIHTDSIQKGQKVAIVDDLLATGGTTKAIIELVEELGGEVIDLVFLIDLLFVKHEPKVSEYRTTTLIKYE</sequence>
<reference evidence="14 15" key="1">
    <citation type="submission" date="2018-02" db="EMBL/GenBank/DDBJ databases">
        <title>Mycoplasma marinum and Mycoplasma todarodis sp. nov., moderately halophilic and psychrotolerant mycoplasmas isolated from cephalopods.</title>
        <authorList>
            <person name="Viver T."/>
        </authorList>
    </citation>
    <scope>NUCLEOTIDE SEQUENCE [LARGE SCALE GENOMIC DNA]</scope>
    <source>
        <strain evidence="14 15">PE</strain>
    </source>
</reference>
<dbReference type="AlphaFoldDB" id="A0A4R0XQK1"/>
<evidence type="ECO:0000256" key="8">
    <source>
        <dbReference type="ARBA" id="ARBA00022490"/>
    </source>
</evidence>
<comment type="subunit">
    <text evidence="6 12">Homodimer.</text>
</comment>
<protein>
    <recommendedName>
        <fullName evidence="7 12">Adenine phosphoribosyltransferase</fullName>
        <shortName evidence="12">APRT</shortName>
        <ecNumber evidence="7 12">2.4.2.7</ecNumber>
    </recommendedName>
</protein>
<evidence type="ECO:0000256" key="6">
    <source>
        <dbReference type="ARBA" id="ARBA00011738"/>
    </source>
</evidence>
<dbReference type="EMBL" id="PSZO01000002">
    <property type="protein sequence ID" value="TCG11868.1"/>
    <property type="molecule type" value="Genomic_DNA"/>
</dbReference>
<comment type="pathway">
    <text evidence="4 12">Purine metabolism; AMP biosynthesis via salvage pathway; AMP from adenine: step 1/1.</text>
</comment>
<keyword evidence="9 12" id="KW-0328">Glycosyltransferase</keyword>
<evidence type="ECO:0000256" key="2">
    <source>
        <dbReference type="ARBA" id="ARBA00003968"/>
    </source>
</evidence>
<name>A0A4R0XQK1_9MOLU</name>
<dbReference type="GO" id="GO:0003999">
    <property type="term" value="F:adenine phosphoribosyltransferase activity"/>
    <property type="evidence" value="ECO:0007669"/>
    <property type="project" value="UniProtKB-UniRule"/>
</dbReference>
<dbReference type="InterPro" id="IPR005764">
    <property type="entry name" value="Ade_phspho_trans"/>
</dbReference>
<comment type="function">
    <text evidence="2 12">Catalyzes a salvage reaction resulting in the formation of AMP, that is energically less costly than de novo synthesis.</text>
</comment>
<comment type="subcellular location">
    <subcellularLocation>
        <location evidence="3 12">Cytoplasm</location>
    </subcellularLocation>
</comment>
<dbReference type="GO" id="GO:0006166">
    <property type="term" value="P:purine ribonucleoside salvage"/>
    <property type="evidence" value="ECO:0007669"/>
    <property type="project" value="UniProtKB-UniRule"/>
</dbReference>
<dbReference type="GO" id="GO:0005737">
    <property type="term" value="C:cytoplasm"/>
    <property type="evidence" value="ECO:0007669"/>
    <property type="project" value="UniProtKB-SubCell"/>
</dbReference>
<evidence type="ECO:0000313" key="14">
    <source>
        <dbReference type="EMBL" id="TCG11868.1"/>
    </source>
</evidence>
<dbReference type="RefSeq" id="WP_131598300.1">
    <property type="nucleotide sequence ID" value="NZ_CBDBYK010000005.1"/>
</dbReference>
<evidence type="ECO:0000256" key="4">
    <source>
        <dbReference type="ARBA" id="ARBA00004659"/>
    </source>
</evidence>
<dbReference type="NCBIfam" id="NF002636">
    <property type="entry name" value="PRK02304.1-5"/>
    <property type="match status" value="1"/>
</dbReference>
<dbReference type="GO" id="GO:0016208">
    <property type="term" value="F:AMP binding"/>
    <property type="evidence" value="ECO:0007669"/>
    <property type="project" value="TreeGrafter"/>
</dbReference>
<comment type="similarity">
    <text evidence="5 12">Belongs to the purine/pyrimidine phosphoribosyltransferase family.</text>
</comment>
<evidence type="ECO:0000256" key="1">
    <source>
        <dbReference type="ARBA" id="ARBA00000868"/>
    </source>
</evidence>
<keyword evidence="8 12" id="KW-0963">Cytoplasm</keyword>
<evidence type="ECO:0000256" key="10">
    <source>
        <dbReference type="ARBA" id="ARBA00022679"/>
    </source>
</evidence>